<dbReference type="EMBL" id="BAAAZC010000002">
    <property type="protein sequence ID" value="GAA3958120.1"/>
    <property type="molecule type" value="Genomic_DNA"/>
</dbReference>
<keyword evidence="2" id="KW-1185">Reference proteome</keyword>
<protein>
    <recommendedName>
        <fullName evidence="3">HEPN domain-containing protein</fullName>
    </recommendedName>
</protein>
<comment type="caution">
    <text evidence="1">The sequence shown here is derived from an EMBL/GenBank/DDBJ whole genome shotgun (WGS) entry which is preliminary data.</text>
</comment>
<name>A0ABP7P1F1_9SPHI</name>
<proteinExistence type="predicted"/>
<accession>A0ABP7P1F1</accession>
<gene>
    <name evidence="1" type="ORF">GCM10022210_01760</name>
</gene>
<reference evidence="2" key="1">
    <citation type="journal article" date="2019" name="Int. J. Syst. Evol. Microbiol.">
        <title>The Global Catalogue of Microorganisms (GCM) 10K type strain sequencing project: providing services to taxonomists for standard genome sequencing and annotation.</title>
        <authorList>
            <consortium name="The Broad Institute Genomics Platform"/>
            <consortium name="The Broad Institute Genome Sequencing Center for Infectious Disease"/>
            <person name="Wu L."/>
            <person name="Ma J."/>
        </authorList>
    </citation>
    <scope>NUCLEOTIDE SEQUENCE [LARGE SCALE GENOMIC DNA]</scope>
    <source>
        <strain evidence="2">JCM 16601</strain>
    </source>
</reference>
<evidence type="ECO:0000313" key="1">
    <source>
        <dbReference type="EMBL" id="GAA3958120.1"/>
    </source>
</evidence>
<dbReference type="RefSeq" id="WP_259092642.1">
    <property type="nucleotide sequence ID" value="NZ_BAAAZC010000002.1"/>
</dbReference>
<evidence type="ECO:0000313" key="2">
    <source>
        <dbReference type="Proteomes" id="UP001500742"/>
    </source>
</evidence>
<evidence type="ECO:0008006" key="3">
    <source>
        <dbReference type="Google" id="ProtNLM"/>
    </source>
</evidence>
<dbReference type="Proteomes" id="UP001500742">
    <property type="component" value="Unassembled WGS sequence"/>
</dbReference>
<sequence>MNIFYNQAKHNLDFLGCVKANYPEQFFDWKITILFYISIHLIKCLAYKRGVNIGSTHYDIERALNPSRGMQVTPFPDWAWRKYSRLFKYSRDSRYDGILDERIIRIAQEKNFIECEKIFDDFLKYMASNEITL</sequence>
<organism evidence="1 2">
    <name type="scientific">Mucilaginibacter dorajii</name>
    <dbReference type="NCBI Taxonomy" id="692994"/>
    <lineage>
        <taxon>Bacteria</taxon>
        <taxon>Pseudomonadati</taxon>
        <taxon>Bacteroidota</taxon>
        <taxon>Sphingobacteriia</taxon>
        <taxon>Sphingobacteriales</taxon>
        <taxon>Sphingobacteriaceae</taxon>
        <taxon>Mucilaginibacter</taxon>
    </lineage>
</organism>